<proteinExistence type="predicted"/>
<reference evidence="1 2" key="1">
    <citation type="submission" date="2019-09" db="EMBL/GenBank/DDBJ databases">
        <title>Phylogeny of genus Pseudoclavibacter and closely related genus.</title>
        <authorList>
            <person name="Li Y."/>
        </authorList>
    </citation>
    <scope>NUCLEOTIDE SEQUENCE [LARGE SCALE GENOMIC DNA]</scope>
    <source>
        <strain evidence="1 2">DSM 23821</strain>
    </source>
</reference>
<sequence>MLNFSRARGITYVLHIGEVDAPGPDMADEVEETIVRTLAALDTGAELRASFYPVQGDLRLTLIGASVPFPEQTRAAVETRRLGEIELIEITYRVEDH</sequence>
<gene>
    <name evidence="1" type="ORF">F8O01_01185</name>
</gene>
<protein>
    <submittedName>
        <fullName evidence="1">Uncharacterized protein</fullName>
    </submittedName>
</protein>
<dbReference type="EMBL" id="WBJZ01000001">
    <property type="protein sequence ID" value="KAB1662586.1"/>
    <property type="molecule type" value="Genomic_DNA"/>
</dbReference>
<name>A0A7J5C1R7_9MICO</name>
<dbReference type="RefSeq" id="WP_158039019.1">
    <property type="nucleotide sequence ID" value="NZ_JACCFV010000001.1"/>
</dbReference>
<evidence type="ECO:0000313" key="1">
    <source>
        <dbReference type="EMBL" id="KAB1662586.1"/>
    </source>
</evidence>
<organism evidence="1 2">
    <name type="scientific">Pseudoclavibacter chungangensis</name>
    <dbReference type="NCBI Taxonomy" id="587635"/>
    <lineage>
        <taxon>Bacteria</taxon>
        <taxon>Bacillati</taxon>
        <taxon>Actinomycetota</taxon>
        <taxon>Actinomycetes</taxon>
        <taxon>Micrococcales</taxon>
        <taxon>Microbacteriaceae</taxon>
        <taxon>Pseudoclavibacter</taxon>
    </lineage>
</organism>
<comment type="caution">
    <text evidence="1">The sequence shown here is derived from an EMBL/GenBank/DDBJ whole genome shotgun (WGS) entry which is preliminary data.</text>
</comment>
<dbReference type="AlphaFoldDB" id="A0A7J5C1R7"/>
<keyword evidence="2" id="KW-1185">Reference proteome</keyword>
<evidence type="ECO:0000313" key="2">
    <source>
        <dbReference type="Proteomes" id="UP000467240"/>
    </source>
</evidence>
<dbReference type="Proteomes" id="UP000467240">
    <property type="component" value="Unassembled WGS sequence"/>
</dbReference>
<accession>A0A7J5C1R7</accession>